<dbReference type="AlphaFoldDB" id="A0A6J5VJV4"/>
<keyword evidence="4" id="KW-1185">Reference proteome</keyword>
<name>A0A6J5VJV4_PRUAR</name>
<evidence type="ECO:0000313" key="3">
    <source>
        <dbReference type="Proteomes" id="UP000507222"/>
    </source>
</evidence>
<dbReference type="Proteomes" id="UP000507245">
    <property type="component" value="Unassembled WGS sequence"/>
</dbReference>
<protein>
    <submittedName>
        <fullName evidence="1">Uncharacterized protein</fullName>
    </submittedName>
</protein>
<sequence>MPSSLLILSRAFIVSGRLDPANVVLATLYSLPNKVVDIVGVTSLPSEDSISEKRRKLDFLQMQE</sequence>
<dbReference type="EMBL" id="CAEKKB010000008">
    <property type="protein sequence ID" value="CAB4319766.1"/>
    <property type="molecule type" value="Genomic_DNA"/>
</dbReference>
<dbReference type="EMBL" id="CAEKDK010000008">
    <property type="protein sequence ID" value="CAB4289370.1"/>
    <property type="molecule type" value="Genomic_DNA"/>
</dbReference>
<evidence type="ECO:0000313" key="2">
    <source>
        <dbReference type="EMBL" id="CAB4319766.1"/>
    </source>
</evidence>
<evidence type="ECO:0000313" key="1">
    <source>
        <dbReference type="EMBL" id="CAB4289370.1"/>
    </source>
</evidence>
<dbReference type="Proteomes" id="UP000507222">
    <property type="component" value="Unassembled WGS sequence"/>
</dbReference>
<dbReference type="OrthoDB" id="275278at2759"/>
<evidence type="ECO:0000313" key="4">
    <source>
        <dbReference type="Proteomes" id="UP000507245"/>
    </source>
</evidence>
<accession>A0A6J5VJV4</accession>
<gene>
    <name evidence="1" type="ORF">CURHAP_LOCUS47976</name>
    <name evidence="2" type="ORF">ORAREDHAP_LOCUS47370</name>
</gene>
<proteinExistence type="predicted"/>
<organism evidence="1 3">
    <name type="scientific">Prunus armeniaca</name>
    <name type="common">Apricot</name>
    <name type="synonym">Armeniaca vulgaris</name>
    <dbReference type="NCBI Taxonomy" id="36596"/>
    <lineage>
        <taxon>Eukaryota</taxon>
        <taxon>Viridiplantae</taxon>
        <taxon>Streptophyta</taxon>
        <taxon>Embryophyta</taxon>
        <taxon>Tracheophyta</taxon>
        <taxon>Spermatophyta</taxon>
        <taxon>Magnoliopsida</taxon>
        <taxon>eudicotyledons</taxon>
        <taxon>Gunneridae</taxon>
        <taxon>Pentapetalae</taxon>
        <taxon>rosids</taxon>
        <taxon>fabids</taxon>
        <taxon>Rosales</taxon>
        <taxon>Rosaceae</taxon>
        <taxon>Amygdaloideae</taxon>
        <taxon>Amygdaleae</taxon>
        <taxon>Prunus</taxon>
    </lineage>
</organism>
<reference evidence="1 3" key="2">
    <citation type="submission" date="2020-05" db="EMBL/GenBank/DDBJ databases">
        <authorList>
            <person name="Campoy J."/>
            <person name="Schneeberger K."/>
            <person name="Spophaly S."/>
        </authorList>
    </citation>
    <scope>NUCLEOTIDE SEQUENCE [LARGE SCALE GENOMIC DNA]</scope>
    <source>
        <strain evidence="1">PruArmRojPasFocal</strain>
    </source>
</reference>
<reference evidence="4" key="1">
    <citation type="journal article" date="2020" name="Genome Biol.">
        <title>Gamete binning: chromosome-level and haplotype-resolved genome assembly enabled by high-throughput single-cell sequencing of gamete genomes.</title>
        <authorList>
            <person name="Campoy J.A."/>
            <person name="Sun H."/>
            <person name="Goel M."/>
            <person name="Jiao W.-B."/>
            <person name="Folz-Donahue K."/>
            <person name="Wang N."/>
            <person name="Rubio M."/>
            <person name="Liu C."/>
            <person name="Kukat C."/>
            <person name="Ruiz D."/>
            <person name="Huettel B."/>
            <person name="Schneeberger K."/>
        </authorList>
    </citation>
    <scope>NUCLEOTIDE SEQUENCE [LARGE SCALE GENOMIC DNA]</scope>
    <source>
        <strain evidence="4">cv. Rojo Pasion</strain>
    </source>
</reference>